<dbReference type="GO" id="GO:0003723">
    <property type="term" value="F:RNA binding"/>
    <property type="evidence" value="ECO:0007669"/>
    <property type="project" value="InterPro"/>
</dbReference>
<comment type="catalytic activity">
    <reaction evidence="1">
        <text>a uridine in mRNA = a pseudouridine in mRNA</text>
        <dbReference type="Rhea" id="RHEA:56644"/>
        <dbReference type="Rhea" id="RHEA-COMP:14658"/>
        <dbReference type="Rhea" id="RHEA-COMP:14659"/>
        <dbReference type="ChEBI" id="CHEBI:65314"/>
        <dbReference type="ChEBI" id="CHEBI:65315"/>
    </reaction>
</comment>
<sequence>MGRMFVCQRVTKLCPMGDCGRNLRFMATAATSVKTESSHKKHNKKDKKLAELHKKEKKLLRERLLMANQGTSNSHVYKKLYPWEASEELAEHLRSTQVFHEDGLIALSKPYGIAMEKVDRPRGAEPHSVVETVGGGGGGGANTPAMSQVLPTLKTLYGVDHLEIVKSTERWSSGLMLLSTCSKVTEKVQKCLRRSKTLSQPAMTYQAVTLGLPNPATANTKVATKLEYVHDLGNVPVIQKSYSRSAAAKGEVKPTVVQHRALVYSKEHDASLVELKAQVSKWHFLRVWLAYSYSPVLGDHLYARRVKTLAGRRIQVSPHNVTREPQVLPDTLYSTLALPLRSSELIPCHIHLSSVTLSQFNKDKSDLVLSAPPPEHFKWTCEQLGLEEGSEEENSSESSSRVASLVQSG</sequence>
<dbReference type="InterPro" id="IPR050188">
    <property type="entry name" value="RluA_PseudoU_synthase"/>
</dbReference>
<comment type="similarity">
    <text evidence="2">Belongs to the pseudouridine synthase RluA family.</text>
</comment>
<evidence type="ECO:0000256" key="4">
    <source>
        <dbReference type="SAM" id="MobiDB-lite"/>
    </source>
</evidence>
<evidence type="ECO:0000256" key="3">
    <source>
        <dbReference type="ARBA" id="ARBA00023235"/>
    </source>
</evidence>
<proteinExistence type="inferred from homology"/>
<feature type="region of interest" description="Disordered" evidence="4">
    <location>
        <begin position="387"/>
        <end position="409"/>
    </location>
</feature>
<dbReference type="PANTHER" id="PTHR21600">
    <property type="entry name" value="MITOCHONDRIAL RNA PSEUDOURIDINE SYNTHASE"/>
    <property type="match status" value="1"/>
</dbReference>
<name>A0A8J8WN48_CHIOP</name>
<dbReference type="EMBL" id="JACEEZ010025572">
    <property type="protein sequence ID" value="KAG0699589.1"/>
    <property type="molecule type" value="Genomic_DNA"/>
</dbReference>
<comment type="caution">
    <text evidence="5">The sequence shown here is derived from an EMBL/GenBank/DDBJ whole genome shotgun (WGS) entry which is preliminary data.</text>
</comment>
<dbReference type="SUPFAM" id="SSF55120">
    <property type="entry name" value="Pseudouridine synthase"/>
    <property type="match status" value="1"/>
</dbReference>
<dbReference type="AlphaFoldDB" id="A0A8J8WN48"/>
<evidence type="ECO:0000313" key="6">
    <source>
        <dbReference type="Proteomes" id="UP000770661"/>
    </source>
</evidence>
<protein>
    <submittedName>
        <fullName evidence="5">Mitochondrial mRNA pseudouridine synthase RPUSD3</fullName>
    </submittedName>
</protein>
<dbReference type="GO" id="GO:0001522">
    <property type="term" value="P:pseudouridine synthesis"/>
    <property type="evidence" value="ECO:0007669"/>
    <property type="project" value="InterPro"/>
</dbReference>
<evidence type="ECO:0000256" key="1">
    <source>
        <dbReference type="ARBA" id="ARBA00001166"/>
    </source>
</evidence>
<organism evidence="5 6">
    <name type="scientific">Chionoecetes opilio</name>
    <name type="common">Atlantic snow crab</name>
    <name type="synonym">Cancer opilio</name>
    <dbReference type="NCBI Taxonomy" id="41210"/>
    <lineage>
        <taxon>Eukaryota</taxon>
        <taxon>Metazoa</taxon>
        <taxon>Ecdysozoa</taxon>
        <taxon>Arthropoda</taxon>
        <taxon>Crustacea</taxon>
        <taxon>Multicrustacea</taxon>
        <taxon>Malacostraca</taxon>
        <taxon>Eumalacostraca</taxon>
        <taxon>Eucarida</taxon>
        <taxon>Decapoda</taxon>
        <taxon>Pleocyemata</taxon>
        <taxon>Brachyura</taxon>
        <taxon>Eubrachyura</taxon>
        <taxon>Majoidea</taxon>
        <taxon>Majidae</taxon>
        <taxon>Chionoecetes</taxon>
    </lineage>
</organism>
<dbReference type="Gene3D" id="3.30.2350.10">
    <property type="entry name" value="Pseudouridine synthase"/>
    <property type="match status" value="1"/>
</dbReference>
<evidence type="ECO:0000313" key="5">
    <source>
        <dbReference type="EMBL" id="KAG0699589.1"/>
    </source>
</evidence>
<dbReference type="InterPro" id="IPR020103">
    <property type="entry name" value="PsdUridine_synth_cat_dom_sf"/>
</dbReference>
<evidence type="ECO:0000256" key="2">
    <source>
        <dbReference type="ARBA" id="ARBA00010876"/>
    </source>
</evidence>
<dbReference type="PANTHER" id="PTHR21600:SF83">
    <property type="entry name" value="PSEUDOURIDYLATE SYNTHASE RPUSD4, MITOCHONDRIAL"/>
    <property type="match status" value="1"/>
</dbReference>
<gene>
    <name evidence="5" type="primary">RPUSD3</name>
    <name evidence="5" type="ORF">GWK47_002953</name>
</gene>
<reference evidence="5" key="1">
    <citation type="submission" date="2020-07" db="EMBL/GenBank/DDBJ databases">
        <title>The High-quality genome of the commercially important snow crab, Chionoecetes opilio.</title>
        <authorList>
            <person name="Jeong J.-H."/>
            <person name="Ryu S."/>
        </authorList>
    </citation>
    <scope>NUCLEOTIDE SEQUENCE</scope>
    <source>
        <strain evidence="5">MADBK_172401_WGS</strain>
        <tissue evidence="5">Digestive gland</tissue>
    </source>
</reference>
<dbReference type="GO" id="GO:0009982">
    <property type="term" value="F:pseudouridine synthase activity"/>
    <property type="evidence" value="ECO:0007669"/>
    <property type="project" value="InterPro"/>
</dbReference>
<keyword evidence="6" id="KW-1185">Reference proteome</keyword>
<accession>A0A8J8WN48</accession>
<dbReference type="Proteomes" id="UP000770661">
    <property type="component" value="Unassembled WGS sequence"/>
</dbReference>
<dbReference type="OrthoDB" id="428658at2759"/>
<keyword evidence="3" id="KW-0413">Isomerase</keyword>